<feature type="domain" description="SAC3/GANP/THP3 conserved" evidence="2">
    <location>
        <begin position="184"/>
        <end position="472"/>
    </location>
</feature>
<evidence type="ECO:0000256" key="1">
    <source>
        <dbReference type="SAM" id="MobiDB-lite"/>
    </source>
</evidence>
<gene>
    <name evidence="4" type="primary">LOC108568787</name>
</gene>
<evidence type="ECO:0000313" key="3">
    <source>
        <dbReference type="Proteomes" id="UP000695000"/>
    </source>
</evidence>
<dbReference type="Pfam" id="PF03399">
    <property type="entry name" value="SAC3_GANP"/>
    <property type="match status" value="1"/>
</dbReference>
<dbReference type="InterPro" id="IPR005062">
    <property type="entry name" value="SAC3/GANP/THP3_conserved"/>
</dbReference>
<feature type="compositionally biased region" description="Acidic residues" evidence="1">
    <location>
        <begin position="595"/>
        <end position="610"/>
    </location>
</feature>
<dbReference type="InterPro" id="IPR035979">
    <property type="entry name" value="RBD_domain_sf"/>
</dbReference>
<dbReference type="GeneID" id="108568787"/>
<dbReference type="SUPFAM" id="SSF54928">
    <property type="entry name" value="RNA-binding domain, RBD"/>
    <property type="match status" value="1"/>
</dbReference>
<protein>
    <submittedName>
        <fullName evidence="4">Protein xmas-2</fullName>
    </submittedName>
</protein>
<feature type="region of interest" description="Disordered" evidence="1">
    <location>
        <begin position="583"/>
        <end position="614"/>
    </location>
</feature>
<sequence length="1383" mass="161682">MDELKCIRCSNVPPSLLQDKSVAKTYFQQFGHVVKISLRPRHQMCLVYFEKEAGVQEAYERAGQFQGQQFLVEMYKSKKKKEPDWGMDAEVQSELAAMGADVGFKRRLLPEVKEKRVKNVVRKKEMSSADPRERELLNSLKLPGVSTEEKYRLLEARDKLIRLRRRNLKSVDMAKVTRGTCPDMCSEKERLMREVQHQVALYEQNSDRSMNYPIAVKQYSRSSADQEAPLPHELRNVDVLQMTMGYLMHEIMDLCENADTNMAEWYHFLWDRTRGIRKDITQQELCCLGSVELVEQCARFHIHCSARLVAEDPSVFDQKINTENLTKCLQTLKYMYHDLDVKGVKCSNEAEFRAYVILLNLNDGNFMWEVQQLRGDIQRSSQVRFALDVYSAIDTNNYVKFFKLLRSTTYLNACILFRYFMQIRQKAVKAIIKCYSPRSKTLYPIDKLISMLAFEDIASTIDLFEYYSLQMNEDRTHVLLDRGAFALPDYPYPLDRAVNVIESKRTRTVGEIVCGNKSLPPPLFRNHEPQYSFDENGYLDLSEFAEELSKPAAATTTTSSSSAAAAAEKLSIVEEKSPIVSLIGAAEDYSQDPAEREDDEEMEDDEDDETSQPPAKVVFGGFAAIKHDLQKKKEQLDSKPSGGFHFILKKPAAVEEAVIPQRCTAAAAPPSFSFKSTTTSSTFNFVKPATTTTAAVADDQLKREAEQQKRREIEEERKRWMNEELRLRMERELSEKREMERQMQMELKQREERQMHEARMEETRRKKEQERKDKEMRDAAKLRRLRLREEEEERIKQKEIDDAVRIVVERMLVGVEESCRKDRLDELRCRFVQRRMLTKWRRKVAANKRKRKAVEQSPLWICQKTPAEVAKEIRMQSQDLTLNLRKRYKLGVPEEIVPRARQRIEKINLASIQKRLIVAFSKFQRPSGFLYWKVNFVNNSSSIVLSDYLDLKDNKDMMLEQLCQDQTRITYCFHRIEEQLDYECHGHVFIAKRFEQIASQLRIFVQNFPQKTVIPIVLILQEAELDAVSRKALNVLVEGGSINRIKIIAGENRPELFDEALGYLAENVNGNPPLVLNTLMGFLSQGLGAELWRRVVSYSKWNLAYKQCLDNINLVVELYNDGLRKLREIALNEDCCEHVEFPSIFKEFLPSKIPDYLPCDYRYFPSFWKDSDYRRLLIEQFEMLQLPTFEELTDKRNHGWISRYCESTFKNWERVFHRIAAVIATRRVEDDDNMLLWVRVVEVLASEKLHEINVELDQLFTDTVFNQLFVVYDAKEMTDFCESAWFYLENDRVKNSIDFTTSVGSIETQEVLEDEDDDFDLEKTWNNVMVAEQVEEEEDRSVSNKDKYKKFEFMMEDLEKSIAIQKQVSSKFQSALKNLLENN</sequence>
<keyword evidence="3" id="KW-1185">Reference proteome</keyword>
<dbReference type="InterPro" id="IPR045107">
    <property type="entry name" value="SAC3/GANP/THP3"/>
</dbReference>
<dbReference type="Proteomes" id="UP000695000">
    <property type="component" value="Unplaced"/>
</dbReference>
<accession>A0ABM1NFF9</accession>
<reference evidence="4" key="1">
    <citation type="submission" date="2025-08" db="UniProtKB">
        <authorList>
            <consortium name="RefSeq"/>
        </authorList>
    </citation>
    <scope>IDENTIFICATION</scope>
    <source>
        <tissue evidence="4">Whole Larva</tissue>
    </source>
</reference>
<feature type="region of interest" description="Disordered" evidence="1">
    <location>
        <begin position="749"/>
        <end position="777"/>
    </location>
</feature>
<dbReference type="PANTHER" id="PTHR12436">
    <property type="entry name" value="80 KDA MCM3-ASSOCIATED PROTEIN"/>
    <property type="match status" value="1"/>
</dbReference>
<dbReference type="PANTHER" id="PTHR12436:SF3">
    <property type="entry name" value="GERMINAL-CENTER ASSOCIATED NUCLEAR PROTEIN"/>
    <property type="match status" value="1"/>
</dbReference>
<evidence type="ECO:0000259" key="2">
    <source>
        <dbReference type="Pfam" id="PF03399"/>
    </source>
</evidence>
<organism evidence="3 4">
    <name type="scientific">Nicrophorus vespilloides</name>
    <name type="common">Boreal carrion beetle</name>
    <dbReference type="NCBI Taxonomy" id="110193"/>
    <lineage>
        <taxon>Eukaryota</taxon>
        <taxon>Metazoa</taxon>
        <taxon>Ecdysozoa</taxon>
        <taxon>Arthropoda</taxon>
        <taxon>Hexapoda</taxon>
        <taxon>Insecta</taxon>
        <taxon>Pterygota</taxon>
        <taxon>Neoptera</taxon>
        <taxon>Endopterygota</taxon>
        <taxon>Coleoptera</taxon>
        <taxon>Polyphaga</taxon>
        <taxon>Staphyliniformia</taxon>
        <taxon>Silphidae</taxon>
        <taxon>Nicrophorinae</taxon>
        <taxon>Nicrophorus</taxon>
    </lineage>
</organism>
<evidence type="ECO:0000313" key="4">
    <source>
        <dbReference type="RefSeq" id="XP_017785559.1"/>
    </source>
</evidence>
<dbReference type="RefSeq" id="XP_017785559.1">
    <property type="nucleotide sequence ID" value="XM_017930070.1"/>
</dbReference>
<name>A0ABM1NFF9_NICVS</name>
<dbReference type="Gene3D" id="1.25.40.990">
    <property type="match status" value="1"/>
</dbReference>
<proteinExistence type="predicted"/>